<accession>A0A8C8Z4C0</accession>
<dbReference type="SUPFAM" id="SSF52499">
    <property type="entry name" value="Isochorismatase-like hydrolases"/>
    <property type="match status" value="1"/>
</dbReference>
<keyword evidence="5" id="KW-1185">Reference proteome</keyword>
<reference evidence="4" key="1">
    <citation type="submission" date="2025-08" db="UniProtKB">
        <authorList>
            <consortium name="Ensembl"/>
        </authorList>
    </citation>
    <scope>IDENTIFICATION</scope>
</reference>
<dbReference type="Gene3D" id="3.40.50.850">
    <property type="entry name" value="Isochorismatase-like"/>
    <property type="match status" value="1"/>
</dbReference>
<feature type="domain" description="Isochorismatase-like" evidence="3">
    <location>
        <begin position="46"/>
        <end position="92"/>
    </location>
</feature>
<dbReference type="AlphaFoldDB" id="A0A8C8Z4C0"/>
<evidence type="ECO:0000313" key="5">
    <source>
        <dbReference type="Proteomes" id="UP000694414"/>
    </source>
</evidence>
<comment type="subunit">
    <text evidence="2">Interacts with CDKN2A.</text>
</comment>
<protein>
    <submittedName>
        <fullName evidence="4">Isochorismatase domain containing 2</fullName>
    </submittedName>
</protein>
<evidence type="ECO:0000256" key="1">
    <source>
        <dbReference type="ARBA" id="ARBA00006336"/>
    </source>
</evidence>
<dbReference type="InterPro" id="IPR000868">
    <property type="entry name" value="Isochorismatase-like_dom"/>
</dbReference>
<gene>
    <name evidence="4" type="primary">ISOC2</name>
</gene>
<dbReference type="InterPro" id="IPR050993">
    <property type="entry name" value="Isochorismatase_domain"/>
</dbReference>
<dbReference type="Pfam" id="PF00857">
    <property type="entry name" value="Isochorismatase"/>
    <property type="match status" value="1"/>
</dbReference>
<name>A0A8C8Z4C0_PROSS</name>
<proteinExistence type="inferred from homology"/>
<dbReference type="InterPro" id="IPR036380">
    <property type="entry name" value="Isochorismatase-like_sf"/>
</dbReference>
<comment type="similarity">
    <text evidence="1">Belongs to the isochorismatase family.</text>
</comment>
<dbReference type="PANTHER" id="PTHR14119:SF3">
    <property type="entry name" value="ISOCHORISMATASE DOMAIN-CONTAINING PROTEIN 2"/>
    <property type="match status" value="1"/>
</dbReference>
<dbReference type="Ensembl" id="ENSPSMT00000012594.1">
    <property type="protein sequence ID" value="ENSPSMP00000010786.1"/>
    <property type="gene ID" value="ENSPSMG00000007787.1"/>
</dbReference>
<reference evidence="4" key="2">
    <citation type="submission" date="2025-09" db="UniProtKB">
        <authorList>
            <consortium name="Ensembl"/>
        </authorList>
    </citation>
    <scope>IDENTIFICATION</scope>
</reference>
<evidence type="ECO:0000256" key="2">
    <source>
        <dbReference type="ARBA" id="ARBA00011687"/>
    </source>
</evidence>
<evidence type="ECO:0000259" key="3">
    <source>
        <dbReference type="Pfam" id="PF00857"/>
    </source>
</evidence>
<dbReference type="Proteomes" id="UP000694414">
    <property type="component" value="Unplaced"/>
</dbReference>
<dbReference type="GeneTree" id="ENSGT00390000006753"/>
<organism evidence="4 5">
    <name type="scientific">Prolemur simus</name>
    <name type="common">Greater bamboo lemur</name>
    <name type="synonym">Hapalemur simus</name>
    <dbReference type="NCBI Taxonomy" id="1328070"/>
    <lineage>
        <taxon>Eukaryota</taxon>
        <taxon>Metazoa</taxon>
        <taxon>Chordata</taxon>
        <taxon>Craniata</taxon>
        <taxon>Vertebrata</taxon>
        <taxon>Euteleostomi</taxon>
        <taxon>Mammalia</taxon>
        <taxon>Eutheria</taxon>
        <taxon>Euarchontoglires</taxon>
        <taxon>Primates</taxon>
        <taxon>Strepsirrhini</taxon>
        <taxon>Lemuriformes</taxon>
        <taxon>Lemuridae</taxon>
        <taxon>Prolemur</taxon>
    </lineage>
</organism>
<sequence>MAAARLSLGRVFPESSILFLCDMQEKFRHHIAYFPQIVSVAARMLRNTALDLLDQGLQVHLVVDACSSRSQVDRLVALARLRQSGVFLSTSEGLILQLVQDATHPHFKEIMKIIKEPAPDSGLLGLFQGQNPLFH</sequence>
<dbReference type="PANTHER" id="PTHR14119">
    <property type="entry name" value="HYDROLASE"/>
    <property type="match status" value="1"/>
</dbReference>
<evidence type="ECO:0000313" key="4">
    <source>
        <dbReference type="Ensembl" id="ENSPSMP00000010786.1"/>
    </source>
</evidence>